<feature type="domain" description="ABC transmembrane type-1" evidence="9">
    <location>
        <begin position="47"/>
        <end position="312"/>
    </location>
</feature>
<evidence type="ECO:0008006" key="11">
    <source>
        <dbReference type="Google" id="ProtNLM"/>
    </source>
</evidence>
<evidence type="ECO:0000256" key="1">
    <source>
        <dbReference type="ARBA" id="ARBA00004141"/>
    </source>
</evidence>
<feature type="transmembrane region" description="Helical" evidence="7">
    <location>
        <begin position="65"/>
        <end position="86"/>
    </location>
</feature>
<evidence type="ECO:0000256" key="5">
    <source>
        <dbReference type="ARBA" id="ARBA00022989"/>
    </source>
</evidence>
<keyword evidence="6 7" id="KW-0472">Membrane</keyword>
<evidence type="ECO:0000256" key="4">
    <source>
        <dbReference type="ARBA" id="ARBA00022840"/>
    </source>
</evidence>
<evidence type="ECO:0000256" key="7">
    <source>
        <dbReference type="SAM" id="Phobius"/>
    </source>
</evidence>
<dbReference type="InterPro" id="IPR027417">
    <property type="entry name" value="P-loop_NTPase"/>
</dbReference>
<organism evidence="10">
    <name type="scientific">viral metagenome</name>
    <dbReference type="NCBI Taxonomy" id="1070528"/>
    <lineage>
        <taxon>unclassified sequences</taxon>
        <taxon>metagenomes</taxon>
        <taxon>organismal metagenomes</taxon>
    </lineage>
</organism>
<evidence type="ECO:0000259" key="8">
    <source>
        <dbReference type="PROSITE" id="PS50893"/>
    </source>
</evidence>
<dbReference type="EMBL" id="MN739152">
    <property type="protein sequence ID" value="QHS90874.1"/>
    <property type="molecule type" value="Genomic_DNA"/>
</dbReference>
<dbReference type="Pfam" id="PF00664">
    <property type="entry name" value="ABC_membrane"/>
    <property type="match status" value="1"/>
</dbReference>
<dbReference type="InterPro" id="IPR011527">
    <property type="entry name" value="ABC1_TM_dom"/>
</dbReference>
<feature type="domain" description="ABC transporter" evidence="8">
    <location>
        <begin position="344"/>
        <end position="579"/>
    </location>
</feature>
<dbReference type="InterPro" id="IPR003593">
    <property type="entry name" value="AAA+_ATPase"/>
</dbReference>
<dbReference type="SUPFAM" id="SSF52540">
    <property type="entry name" value="P-loop containing nucleoside triphosphate hydrolases"/>
    <property type="match status" value="1"/>
</dbReference>
<feature type="transmembrane region" description="Helical" evidence="7">
    <location>
        <begin position="169"/>
        <end position="188"/>
    </location>
</feature>
<evidence type="ECO:0000256" key="6">
    <source>
        <dbReference type="ARBA" id="ARBA00023136"/>
    </source>
</evidence>
<dbReference type="Pfam" id="PF00005">
    <property type="entry name" value="ABC_tran"/>
    <property type="match status" value="1"/>
</dbReference>
<sequence>MSDSINNKLECHNDMTFNKLIIGFIKENKLTFTAYMLLLLAIPLRDILMPHMIGKLYNKVKNGESFTFVILVISALIIVIQISYILGDFVETKLHPAMNKFIREKMMAHLFATRTNRYNDLEIGGVISKIIKLPNILYNYVDHIKGMIIPYIITVLFSLVYIAFIDWKLCIPLVIILFIFVLTLSTSFNTCSKSAVLRDENFTMLFADVDDVLRNMITVMSFNKMDAEFERLNKYQKDYSYYTEETLKCSLVSKYIGIPLILLYIVFLCYYCYKQVTNNKMSSGTFVTLLIISFIILNIILVTLSSWKDILLRWGIIKHSMNTFEYCDVHREPYNLPARVTSGIHFQDVDFNYITDDSERPVFKNLNLNIRFNEVTLIVGEIGSGKSTLINMMLKYQLPQRGEVFLDGVPFSKINNNEIRRRIIYIPQTPILLNRSVYENITYGLEGQNVSKDKVEQLVRDLGLHRFIDGLPQKLDTNVGMHGSKLSGGQRQIVWILKAILMNPDIIIMDEPTASVDEDTKKIIHYLLEKVMVGKTIIMITHDPYLLKFANRVITTGNGGVVSDEYINKSESAPNQAPN</sequence>
<dbReference type="PANTHER" id="PTHR24221">
    <property type="entry name" value="ATP-BINDING CASSETTE SUB-FAMILY B"/>
    <property type="match status" value="1"/>
</dbReference>
<dbReference type="GO" id="GO:0005524">
    <property type="term" value="F:ATP binding"/>
    <property type="evidence" value="ECO:0007669"/>
    <property type="project" value="UniProtKB-KW"/>
</dbReference>
<proteinExistence type="predicted"/>
<dbReference type="PROSITE" id="PS50929">
    <property type="entry name" value="ABC_TM1F"/>
    <property type="match status" value="1"/>
</dbReference>
<keyword evidence="2 7" id="KW-0812">Transmembrane</keyword>
<dbReference type="Gene3D" id="1.20.1560.10">
    <property type="entry name" value="ABC transporter type 1, transmembrane domain"/>
    <property type="match status" value="1"/>
</dbReference>
<comment type="subcellular location">
    <subcellularLocation>
        <location evidence="1">Membrane</location>
        <topology evidence="1">Multi-pass membrane protein</topology>
    </subcellularLocation>
</comment>
<dbReference type="SMART" id="SM00382">
    <property type="entry name" value="AAA"/>
    <property type="match status" value="1"/>
</dbReference>
<dbReference type="Gene3D" id="3.40.50.300">
    <property type="entry name" value="P-loop containing nucleotide triphosphate hydrolases"/>
    <property type="match status" value="1"/>
</dbReference>
<dbReference type="InterPro" id="IPR003439">
    <property type="entry name" value="ABC_transporter-like_ATP-bd"/>
</dbReference>
<feature type="transmembrane region" description="Helical" evidence="7">
    <location>
        <begin position="147"/>
        <end position="164"/>
    </location>
</feature>
<dbReference type="PROSITE" id="PS50893">
    <property type="entry name" value="ABC_TRANSPORTER_2"/>
    <property type="match status" value="1"/>
</dbReference>
<protein>
    <recommendedName>
        <fullName evidence="11">ABC transporter domain-containing protein</fullName>
    </recommendedName>
</protein>
<dbReference type="PANTHER" id="PTHR24221:SF503">
    <property type="entry name" value="MITOCHONDRIAL POTASSIUM CHANNEL ATP-BINDING SUBUNIT"/>
    <property type="match status" value="1"/>
</dbReference>
<evidence type="ECO:0000256" key="3">
    <source>
        <dbReference type="ARBA" id="ARBA00022741"/>
    </source>
</evidence>
<dbReference type="GO" id="GO:0016020">
    <property type="term" value="C:membrane"/>
    <property type="evidence" value="ECO:0007669"/>
    <property type="project" value="UniProtKB-SubCell"/>
</dbReference>
<name>A0A6C0BGL2_9ZZZZ</name>
<evidence type="ECO:0000259" key="9">
    <source>
        <dbReference type="PROSITE" id="PS50929"/>
    </source>
</evidence>
<evidence type="ECO:0000256" key="2">
    <source>
        <dbReference type="ARBA" id="ARBA00022692"/>
    </source>
</evidence>
<reference evidence="10" key="1">
    <citation type="journal article" date="2020" name="Nature">
        <title>Giant virus diversity and host interactions through global metagenomics.</title>
        <authorList>
            <person name="Schulz F."/>
            <person name="Roux S."/>
            <person name="Paez-Espino D."/>
            <person name="Jungbluth S."/>
            <person name="Walsh D.A."/>
            <person name="Denef V.J."/>
            <person name="McMahon K.D."/>
            <person name="Konstantinidis K.T."/>
            <person name="Eloe-Fadrosh E.A."/>
            <person name="Kyrpides N.C."/>
            <person name="Woyke T."/>
        </authorList>
    </citation>
    <scope>NUCLEOTIDE SEQUENCE</scope>
    <source>
        <strain evidence="10">GVMAG-M-3300010354-11</strain>
    </source>
</reference>
<dbReference type="GO" id="GO:0140359">
    <property type="term" value="F:ABC-type transporter activity"/>
    <property type="evidence" value="ECO:0007669"/>
    <property type="project" value="InterPro"/>
</dbReference>
<keyword evidence="4" id="KW-0067">ATP-binding</keyword>
<dbReference type="InterPro" id="IPR036640">
    <property type="entry name" value="ABC1_TM_sf"/>
</dbReference>
<dbReference type="AlphaFoldDB" id="A0A6C0BGL2"/>
<feature type="transmembrane region" description="Helical" evidence="7">
    <location>
        <begin position="285"/>
        <end position="307"/>
    </location>
</feature>
<dbReference type="SUPFAM" id="SSF90123">
    <property type="entry name" value="ABC transporter transmembrane region"/>
    <property type="match status" value="1"/>
</dbReference>
<feature type="transmembrane region" description="Helical" evidence="7">
    <location>
        <begin position="255"/>
        <end position="273"/>
    </location>
</feature>
<keyword evidence="3" id="KW-0547">Nucleotide-binding</keyword>
<accession>A0A6C0BGL2</accession>
<evidence type="ECO:0000313" key="10">
    <source>
        <dbReference type="EMBL" id="QHS90874.1"/>
    </source>
</evidence>
<keyword evidence="5 7" id="KW-1133">Transmembrane helix</keyword>
<dbReference type="InterPro" id="IPR039421">
    <property type="entry name" value="Type_1_exporter"/>
</dbReference>
<dbReference type="GO" id="GO:0016887">
    <property type="term" value="F:ATP hydrolysis activity"/>
    <property type="evidence" value="ECO:0007669"/>
    <property type="project" value="InterPro"/>
</dbReference>